<organism evidence="5 6">
    <name type="scientific">Botrytis paeoniae</name>
    <dbReference type="NCBI Taxonomy" id="278948"/>
    <lineage>
        <taxon>Eukaryota</taxon>
        <taxon>Fungi</taxon>
        <taxon>Dikarya</taxon>
        <taxon>Ascomycota</taxon>
        <taxon>Pezizomycotina</taxon>
        <taxon>Leotiomycetes</taxon>
        <taxon>Helotiales</taxon>
        <taxon>Sclerotiniaceae</taxon>
        <taxon>Botrytis</taxon>
    </lineage>
</organism>
<dbReference type="InterPro" id="IPR050889">
    <property type="entry name" value="Dendritic_Spine_Reg/Scaffold"/>
</dbReference>
<dbReference type="PANTHER" id="PTHR24166">
    <property type="entry name" value="ROLLING PEBBLES, ISOFORM B"/>
    <property type="match status" value="1"/>
</dbReference>
<evidence type="ECO:0000313" key="6">
    <source>
        <dbReference type="Proteomes" id="UP000297910"/>
    </source>
</evidence>
<dbReference type="PRINTS" id="PR01415">
    <property type="entry name" value="ANKYRIN"/>
</dbReference>
<dbReference type="SMART" id="SM00248">
    <property type="entry name" value="ANK"/>
    <property type="match status" value="2"/>
</dbReference>
<accession>A0A4Z1FPH1</accession>
<feature type="compositionally biased region" description="Basic and acidic residues" evidence="4">
    <location>
        <begin position="262"/>
        <end position="273"/>
    </location>
</feature>
<keyword evidence="1" id="KW-0677">Repeat</keyword>
<evidence type="ECO:0000256" key="1">
    <source>
        <dbReference type="ARBA" id="ARBA00022737"/>
    </source>
</evidence>
<evidence type="ECO:0000256" key="3">
    <source>
        <dbReference type="PROSITE-ProRule" id="PRU00023"/>
    </source>
</evidence>
<proteinExistence type="predicted"/>
<protein>
    <submittedName>
        <fullName evidence="5">Uncharacterized protein</fullName>
    </submittedName>
</protein>
<dbReference type="PROSITE" id="PS50297">
    <property type="entry name" value="ANK_REP_REGION"/>
    <property type="match status" value="1"/>
</dbReference>
<keyword evidence="2 3" id="KW-0040">ANK repeat</keyword>
<evidence type="ECO:0000256" key="2">
    <source>
        <dbReference type="ARBA" id="ARBA00023043"/>
    </source>
</evidence>
<dbReference type="Pfam" id="PF00023">
    <property type="entry name" value="Ank"/>
    <property type="match status" value="1"/>
</dbReference>
<dbReference type="SUPFAM" id="SSF48403">
    <property type="entry name" value="Ankyrin repeat"/>
    <property type="match status" value="1"/>
</dbReference>
<dbReference type="InterPro" id="IPR036770">
    <property type="entry name" value="Ankyrin_rpt-contain_sf"/>
</dbReference>
<keyword evidence="6" id="KW-1185">Reference proteome</keyword>
<dbReference type="Gene3D" id="1.25.40.20">
    <property type="entry name" value="Ankyrin repeat-containing domain"/>
    <property type="match status" value="1"/>
</dbReference>
<dbReference type="AlphaFoldDB" id="A0A4Z1FPH1"/>
<feature type="repeat" description="ANK" evidence="3">
    <location>
        <begin position="551"/>
        <end position="583"/>
    </location>
</feature>
<comment type="caution">
    <text evidence="5">The sequence shown here is derived from an EMBL/GenBank/DDBJ whole genome shotgun (WGS) entry which is preliminary data.</text>
</comment>
<dbReference type="PROSITE" id="PS50088">
    <property type="entry name" value="ANK_REPEAT"/>
    <property type="match status" value="1"/>
</dbReference>
<dbReference type="Proteomes" id="UP000297910">
    <property type="component" value="Unassembled WGS sequence"/>
</dbReference>
<sequence>MYEILQLTSCTSLETIHLLIYHLPLKCLLEKLTRTRLFIKKYIQSHHRLGIRHVSVTSFQHQDQKHWRSSKDFLGFFKQKEIDSIVFDDKLEDRRDPATLIKRLIQSMAQLSILLPNNKKDWRKYRPLNPLQGQVRLQILKECRNRMISKHTRLKLKFRNNSLSSLDLTPEASQIGLRKQHEAQLLLPVTLNSLHDPLSYPEKSPIPHLRTFINPRMLSMQENAVNHHPSDRHVVTYIEARIKETSTVSFLFKDQSTPPIDLRPRGEKVHLQEESDSNPFNRKKKSRRTHIRHLSSVLSATDSEFSSFGVASGYEHDTSSLGKFSLTAKERDAWEMAIDEEALDSICLPTCISPVASLLNRPCCGLSLLNQGVGGRGDMCEICGFMVIHEFARNGRMIVSDIISEDHFGNTTLHHAAAAGNIEYIQRIMSTIKSSDTSLLKHRNSSGKMFLHCSDDPFQLYDRLFEAYFSERVAVHDFVETSKHDYIKKKVFDCLRKLGESRSEDELMKDISRKVRCTSWFVSLKCCDSSLLESQFVENIQESDIYLRDLNGNTVLTIAASQGLRQIVDRLLALGANPNTRNRAGTSVLGYLANYLVAASKPYNKTLHTSILACISCLADAGAKMEPTVYEEYYISEWMPKKGFNIEQASCEINMMVLPRRRHDPEMKSAKHHSLSSGLFEPCVQISPMVTISLIMLSIIIEKELQSVIQPLANLPQQVDSSKDEVKIYVYGQPFDGTHV</sequence>
<reference evidence="5 6" key="1">
    <citation type="submission" date="2017-12" db="EMBL/GenBank/DDBJ databases">
        <title>Comparative genomics of Botrytis spp.</title>
        <authorList>
            <person name="Valero-Jimenez C.A."/>
            <person name="Tapia P."/>
            <person name="Veloso J."/>
            <person name="Silva-Moreno E."/>
            <person name="Staats M."/>
            <person name="Valdes J.H."/>
            <person name="Van Kan J.A.L."/>
        </authorList>
    </citation>
    <scope>NUCLEOTIDE SEQUENCE [LARGE SCALE GENOMIC DNA]</scope>
    <source>
        <strain evidence="5 6">Bp0003</strain>
    </source>
</reference>
<evidence type="ECO:0000256" key="4">
    <source>
        <dbReference type="SAM" id="MobiDB-lite"/>
    </source>
</evidence>
<dbReference type="PANTHER" id="PTHR24166:SF48">
    <property type="entry name" value="PROTEIN VAPYRIN"/>
    <property type="match status" value="1"/>
</dbReference>
<dbReference type="EMBL" id="PQXI01000079">
    <property type="protein sequence ID" value="TGO25488.1"/>
    <property type="molecule type" value="Genomic_DNA"/>
</dbReference>
<dbReference type="InterPro" id="IPR002110">
    <property type="entry name" value="Ankyrin_rpt"/>
</dbReference>
<name>A0A4Z1FPH1_9HELO</name>
<feature type="region of interest" description="Disordered" evidence="4">
    <location>
        <begin position="261"/>
        <end position="289"/>
    </location>
</feature>
<gene>
    <name evidence="5" type="ORF">BPAE_0079g00350</name>
</gene>
<evidence type="ECO:0000313" key="5">
    <source>
        <dbReference type="EMBL" id="TGO25488.1"/>
    </source>
</evidence>